<feature type="transmembrane region" description="Helical" evidence="1">
    <location>
        <begin position="240"/>
        <end position="259"/>
    </location>
</feature>
<evidence type="ECO:0000313" key="3">
    <source>
        <dbReference type="Proteomes" id="UP001221838"/>
    </source>
</evidence>
<keyword evidence="3" id="KW-1185">Reference proteome</keyword>
<proteinExistence type="predicted"/>
<dbReference type="Proteomes" id="UP001221838">
    <property type="component" value="Unassembled WGS sequence"/>
</dbReference>
<accession>A0ABT5DI50</accession>
<organism evidence="2 3">
    <name type="scientific">Stigmatella ashevillensis</name>
    <dbReference type="NCBI Taxonomy" id="2995309"/>
    <lineage>
        <taxon>Bacteria</taxon>
        <taxon>Pseudomonadati</taxon>
        <taxon>Myxococcota</taxon>
        <taxon>Myxococcia</taxon>
        <taxon>Myxococcales</taxon>
        <taxon>Cystobacterineae</taxon>
        <taxon>Archangiaceae</taxon>
        <taxon>Stigmatella</taxon>
    </lineage>
</organism>
<feature type="transmembrane region" description="Helical" evidence="1">
    <location>
        <begin position="271"/>
        <end position="292"/>
    </location>
</feature>
<evidence type="ECO:0000256" key="1">
    <source>
        <dbReference type="SAM" id="Phobius"/>
    </source>
</evidence>
<feature type="transmembrane region" description="Helical" evidence="1">
    <location>
        <begin position="175"/>
        <end position="197"/>
    </location>
</feature>
<reference evidence="2 3" key="1">
    <citation type="submission" date="2022-11" db="EMBL/GenBank/DDBJ databases">
        <title>Minimal conservation of predation-associated metabolite biosynthetic gene clusters underscores biosynthetic potential of Myxococcota including descriptions for ten novel species: Archangium lansinium sp. nov., Myxococcus landrumus sp. nov., Nannocystis bai.</title>
        <authorList>
            <person name="Ahearne A."/>
            <person name="Stevens C."/>
            <person name="Dowd S."/>
        </authorList>
    </citation>
    <scope>NUCLEOTIDE SEQUENCE [LARGE SCALE GENOMIC DNA]</scope>
    <source>
        <strain evidence="2 3">NCWAL01</strain>
    </source>
</reference>
<keyword evidence="1" id="KW-0472">Membrane</keyword>
<dbReference type="EMBL" id="JAQNDM010000002">
    <property type="protein sequence ID" value="MDC0712443.1"/>
    <property type="molecule type" value="Genomic_DNA"/>
</dbReference>
<gene>
    <name evidence="2" type="ORF">POL68_28535</name>
</gene>
<keyword evidence="1" id="KW-1133">Transmembrane helix</keyword>
<protein>
    <submittedName>
        <fullName evidence="2">Uncharacterized protein</fullName>
    </submittedName>
</protein>
<name>A0ABT5DI50_9BACT</name>
<evidence type="ECO:0000313" key="2">
    <source>
        <dbReference type="EMBL" id="MDC0712443.1"/>
    </source>
</evidence>
<dbReference type="RefSeq" id="WP_272142573.1">
    <property type="nucleotide sequence ID" value="NZ_JAQNDM010000002.1"/>
</dbReference>
<keyword evidence="1" id="KW-0812">Transmembrane</keyword>
<sequence>MSTAALAPAGGPLFRLSSWSCGQRSLTRISELRALCDLMAQRPNAAPQAPELAEQAKRFLANASLAAERKRPPWGRLGAFIDTIETNIHAAICLLLRYMPPKDLRGWLPELSALIQAHLPAQDPRRAAVEHLQQRILETEILALDESTRETLVTAIRATLDAQEREYVRVRSFRNIVYGVTLSLALLAVALGALMAVNPRIMPICFQPENRIVCPTASEPHSAQMDPDPVFARLANSTDYFIIELVGLISAAVSSAAALRQLRGTSVPYSVPLALSLLKLPTGALTAVLGLLLMRGEFLPGLSALDSSAQIIAWAVVFGYAQQLFTRLVDERGQAILNSVGGAEHAKLMDQRIFSTPARTPE</sequence>
<comment type="caution">
    <text evidence="2">The sequence shown here is derived from an EMBL/GenBank/DDBJ whole genome shotgun (WGS) entry which is preliminary data.</text>
</comment>